<sequence length="45" mass="5274">MRVPVFFLYSKEEFHLITSTYFVTCSLIRLVNNISLGISINKCIY</sequence>
<organism evidence="1">
    <name type="scientific">Lepeophtheirus salmonis</name>
    <name type="common">Salmon louse</name>
    <name type="synonym">Caligus salmonis</name>
    <dbReference type="NCBI Taxonomy" id="72036"/>
    <lineage>
        <taxon>Eukaryota</taxon>
        <taxon>Metazoa</taxon>
        <taxon>Ecdysozoa</taxon>
        <taxon>Arthropoda</taxon>
        <taxon>Crustacea</taxon>
        <taxon>Multicrustacea</taxon>
        <taxon>Hexanauplia</taxon>
        <taxon>Copepoda</taxon>
        <taxon>Siphonostomatoida</taxon>
        <taxon>Caligidae</taxon>
        <taxon>Lepeophtheirus</taxon>
    </lineage>
</organism>
<dbReference type="AlphaFoldDB" id="A0A0K2TLD4"/>
<evidence type="ECO:0000313" key="1">
    <source>
        <dbReference type="EMBL" id="CDW26635.1"/>
    </source>
</evidence>
<dbReference type="EMBL" id="HACA01009274">
    <property type="protein sequence ID" value="CDW26635.1"/>
    <property type="molecule type" value="Transcribed_RNA"/>
</dbReference>
<accession>A0A0K2TLD4</accession>
<protein>
    <submittedName>
        <fullName evidence="1">Uncharacterized protein</fullName>
    </submittedName>
</protein>
<proteinExistence type="predicted"/>
<reference evidence="1" key="1">
    <citation type="submission" date="2014-05" db="EMBL/GenBank/DDBJ databases">
        <authorList>
            <person name="Chronopoulou M."/>
        </authorList>
    </citation>
    <scope>NUCLEOTIDE SEQUENCE</scope>
    <source>
        <tissue evidence="1">Whole organism</tissue>
    </source>
</reference>
<name>A0A0K2TLD4_LEPSM</name>